<dbReference type="InterPro" id="IPR002068">
    <property type="entry name" value="A-crystallin/Hsp20_dom"/>
</dbReference>
<dbReference type="InterPro" id="IPR031107">
    <property type="entry name" value="Small_HSP"/>
</dbReference>
<dbReference type="InterPro" id="IPR008978">
    <property type="entry name" value="HSP20-like_chaperone"/>
</dbReference>
<dbReference type="Pfam" id="PF00011">
    <property type="entry name" value="HSP20"/>
    <property type="match status" value="1"/>
</dbReference>
<dbReference type="CDD" id="cd06471">
    <property type="entry name" value="ACD_LpsHSP_like"/>
    <property type="match status" value="1"/>
</dbReference>
<reference evidence="4" key="1">
    <citation type="submission" date="2020-08" db="EMBL/GenBank/DDBJ databases">
        <title>Genome public.</title>
        <authorList>
            <person name="Liu C."/>
            <person name="Sun Q."/>
        </authorList>
    </citation>
    <scope>NUCLEOTIDE SEQUENCE</scope>
    <source>
        <strain evidence="4">BX12</strain>
    </source>
</reference>
<keyword evidence="5" id="KW-1185">Reference proteome</keyword>
<name>A0A923SVH0_9FIRM</name>
<evidence type="ECO:0000313" key="5">
    <source>
        <dbReference type="Proteomes" id="UP000602647"/>
    </source>
</evidence>
<dbReference type="RefSeq" id="WP_187302441.1">
    <property type="nucleotide sequence ID" value="NZ_CBCTON010000013.1"/>
</dbReference>
<feature type="domain" description="SHSP" evidence="3">
    <location>
        <begin position="26"/>
        <end position="142"/>
    </location>
</feature>
<dbReference type="Gene3D" id="2.60.40.790">
    <property type="match status" value="1"/>
</dbReference>
<evidence type="ECO:0000256" key="1">
    <source>
        <dbReference type="PROSITE-ProRule" id="PRU00285"/>
    </source>
</evidence>
<comment type="similarity">
    <text evidence="1 2">Belongs to the small heat shock protein (HSP20) family.</text>
</comment>
<dbReference type="PROSITE" id="PS01031">
    <property type="entry name" value="SHSP"/>
    <property type="match status" value="1"/>
</dbReference>
<dbReference type="SUPFAM" id="SSF49764">
    <property type="entry name" value="HSP20-like chaperones"/>
    <property type="match status" value="1"/>
</dbReference>
<evidence type="ECO:0000313" key="4">
    <source>
        <dbReference type="EMBL" id="MBC6679333.1"/>
    </source>
</evidence>
<organism evidence="4 5">
    <name type="scientific">Zhenpiania hominis</name>
    <dbReference type="NCBI Taxonomy" id="2763644"/>
    <lineage>
        <taxon>Bacteria</taxon>
        <taxon>Bacillati</taxon>
        <taxon>Bacillota</taxon>
        <taxon>Clostridia</taxon>
        <taxon>Peptostreptococcales</taxon>
        <taxon>Anaerovoracaceae</taxon>
        <taxon>Zhenpiania</taxon>
    </lineage>
</organism>
<proteinExistence type="inferred from homology"/>
<accession>A0A923SVH0</accession>
<protein>
    <submittedName>
        <fullName evidence="4">Hsp20/alpha crystallin family protein</fullName>
    </submittedName>
</protein>
<dbReference type="EMBL" id="JACRYT010000004">
    <property type="protein sequence ID" value="MBC6679333.1"/>
    <property type="molecule type" value="Genomic_DNA"/>
</dbReference>
<evidence type="ECO:0000259" key="3">
    <source>
        <dbReference type="PROSITE" id="PS01031"/>
    </source>
</evidence>
<comment type="caution">
    <text evidence="4">The sequence shown here is derived from an EMBL/GenBank/DDBJ whole genome shotgun (WGS) entry which is preliminary data.</text>
</comment>
<dbReference type="Proteomes" id="UP000602647">
    <property type="component" value="Unassembled WGS sequence"/>
</dbReference>
<dbReference type="AlphaFoldDB" id="A0A923SVH0"/>
<sequence length="142" mass="16452">MLMMPRRNFGFDLFDEMFKDPFFSGMDSKNGMMKTDIKEQDGAYLMDIDLPGFQKEDINAELHDGYMTITAQKNESNDRKDEDGNYIHRERYSGSCSRTFYVGEGVTEEDIKASFKDGTLHLAIPKEEPKKLEEQKKLISIE</sequence>
<dbReference type="PANTHER" id="PTHR11527">
    <property type="entry name" value="HEAT-SHOCK PROTEIN 20 FAMILY MEMBER"/>
    <property type="match status" value="1"/>
</dbReference>
<gene>
    <name evidence="4" type="ORF">H9L42_05785</name>
</gene>
<evidence type="ECO:0000256" key="2">
    <source>
        <dbReference type="RuleBase" id="RU003616"/>
    </source>
</evidence>